<feature type="region of interest" description="Disordered" evidence="4">
    <location>
        <begin position="146"/>
        <end position="264"/>
    </location>
</feature>
<dbReference type="GO" id="GO:0005737">
    <property type="term" value="C:cytoplasm"/>
    <property type="evidence" value="ECO:0007669"/>
    <property type="project" value="TreeGrafter"/>
</dbReference>
<dbReference type="InterPro" id="IPR024057">
    <property type="entry name" value="Nucleoplasmin_core_dom"/>
</dbReference>
<comment type="subcellular location">
    <subcellularLocation>
        <location evidence="1">Nucleus</location>
    </subcellularLocation>
</comment>
<dbReference type="PANTHER" id="PTHR22747:SF18">
    <property type="entry name" value="GEO09167P1-RELATED"/>
    <property type="match status" value="1"/>
</dbReference>
<dbReference type="GO" id="GO:0005654">
    <property type="term" value="C:nucleoplasm"/>
    <property type="evidence" value="ECO:0007669"/>
    <property type="project" value="TreeGrafter"/>
</dbReference>
<comment type="caution">
    <text evidence="6">The sequence shown here is derived from an EMBL/GenBank/DDBJ whole genome shotgun (WGS) entry which is preliminary data.</text>
</comment>
<dbReference type="InterPro" id="IPR004301">
    <property type="entry name" value="Nucleoplasmin"/>
</dbReference>
<name>A0AAN8K9Z7_PATCE</name>
<dbReference type="PANTHER" id="PTHR22747">
    <property type="entry name" value="NUCLEOPLASMIN"/>
    <property type="match status" value="1"/>
</dbReference>
<dbReference type="InterPro" id="IPR036824">
    <property type="entry name" value="Nucleoplasmin_core_dom_sf"/>
</dbReference>
<keyword evidence="7" id="KW-1185">Reference proteome</keyword>
<evidence type="ECO:0000256" key="1">
    <source>
        <dbReference type="ARBA" id="ARBA00004123"/>
    </source>
</evidence>
<comment type="similarity">
    <text evidence="2">Belongs to the nucleoplasmin family.</text>
</comment>
<feature type="compositionally biased region" description="Acidic residues" evidence="4">
    <location>
        <begin position="196"/>
        <end position="228"/>
    </location>
</feature>
<feature type="compositionally biased region" description="Basic residues" evidence="4">
    <location>
        <begin position="253"/>
        <end position="264"/>
    </location>
</feature>
<dbReference type="GO" id="GO:0005730">
    <property type="term" value="C:nucleolus"/>
    <property type="evidence" value="ECO:0007669"/>
    <property type="project" value="TreeGrafter"/>
</dbReference>
<dbReference type="AlphaFoldDB" id="A0AAN8K9Z7"/>
<dbReference type="EMBL" id="JAZGQO010000002">
    <property type="protein sequence ID" value="KAK6191951.1"/>
    <property type="molecule type" value="Genomic_DNA"/>
</dbReference>
<dbReference type="SUPFAM" id="SSF69203">
    <property type="entry name" value="Nucleoplasmin-like core domain"/>
    <property type="match status" value="1"/>
</dbReference>
<dbReference type="GO" id="GO:0042393">
    <property type="term" value="F:histone binding"/>
    <property type="evidence" value="ECO:0007669"/>
    <property type="project" value="TreeGrafter"/>
</dbReference>
<dbReference type="GO" id="GO:0003682">
    <property type="term" value="F:chromatin binding"/>
    <property type="evidence" value="ECO:0007669"/>
    <property type="project" value="TreeGrafter"/>
</dbReference>
<evidence type="ECO:0000256" key="3">
    <source>
        <dbReference type="ARBA" id="ARBA00023242"/>
    </source>
</evidence>
<reference evidence="6 7" key="1">
    <citation type="submission" date="2024-01" db="EMBL/GenBank/DDBJ databases">
        <title>The genome of the rayed Mediterranean limpet Patella caerulea (Linnaeus, 1758).</title>
        <authorList>
            <person name="Anh-Thu Weber A."/>
            <person name="Halstead-Nussloch G."/>
        </authorList>
    </citation>
    <scope>NUCLEOTIDE SEQUENCE [LARGE SCALE GENOMIC DNA]</scope>
    <source>
        <strain evidence="6">AATW-2023a</strain>
        <tissue evidence="6">Whole specimen</tissue>
    </source>
</reference>
<sequence length="264" mass="29513">MYIEGDTIGGTVGSAMSVESTVLQDHPSGEYFWGCELSKERQSVTWSIQEEDEDTDFMQHTLFIKHAVLGAQAVKDEVNIVQVQTKNYDNEEIKQPFISLTRGESSMCYLDVSFTDKFPVTFTLVDGSGPIYISAVQLVEFPDEGNQTMDEEGFTEEEDEETPEKPILKAKRKGGAQSGASKPKQRSKMEASAEGASDEDSEEDDDDEEEEEDDDDDEEMDDDDEEDPTPEKKKPKKKTAKPKATAKKTEKPKAKKTLAKKAKK</sequence>
<evidence type="ECO:0000256" key="2">
    <source>
        <dbReference type="ARBA" id="ARBA00010744"/>
    </source>
</evidence>
<accession>A0AAN8K9Z7</accession>
<dbReference type="Pfam" id="PF03066">
    <property type="entry name" value="Nucleoplasmin"/>
    <property type="match status" value="1"/>
</dbReference>
<dbReference type="Proteomes" id="UP001347796">
    <property type="component" value="Unassembled WGS sequence"/>
</dbReference>
<proteinExistence type="inferred from homology"/>
<gene>
    <name evidence="6" type="ORF">SNE40_003520</name>
</gene>
<dbReference type="GO" id="GO:0006338">
    <property type="term" value="P:chromatin remodeling"/>
    <property type="evidence" value="ECO:0007669"/>
    <property type="project" value="TreeGrafter"/>
</dbReference>
<dbReference type="GO" id="GO:0003723">
    <property type="term" value="F:RNA binding"/>
    <property type="evidence" value="ECO:0007669"/>
    <property type="project" value="TreeGrafter"/>
</dbReference>
<feature type="compositionally biased region" description="Acidic residues" evidence="4">
    <location>
        <begin position="149"/>
        <end position="162"/>
    </location>
</feature>
<evidence type="ECO:0000313" key="7">
    <source>
        <dbReference type="Proteomes" id="UP001347796"/>
    </source>
</evidence>
<protein>
    <recommendedName>
        <fullName evidence="5">Nucleoplasmin core domain-containing protein</fullName>
    </recommendedName>
</protein>
<evidence type="ECO:0000259" key="5">
    <source>
        <dbReference type="Pfam" id="PF03066"/>
    </source>
</evidence>
<evidence type="ECO:0000256" key="4">
    <source>
        <dbReference type="SAM" id="MobiDB-lite"/>
    </source>
</evidence>
<organism evidence="6 7">
    <name type="scientific">Patella caerulea</name>
    <name type="common">Rayed Mediterranean limpet</name>
    <dbReference type="NCBI Taxonomy" id="87958"/>
    <lineage>
        <taxon>Eukaryota</taxon>
        <taxon>Metazoa</taxon>
        <taxon>Spiralia</taxon>
        <taxon>Lophotrochozoa</taxon>
        <taxon>Mollusca</taxon>
        <taxon>Gastropoda</taxon>
        <taxon>Patellogastropoda</taxon>
        <taxon>Patelloidea</taxon>
        <taxon>Patellidae</taxon>
        <taxon>Patella</taxon>
    </lineage>
</organism>
<evidence type="ECO:0000313" key="6">
    <source>
        <dbReference type="EMBL" id="KAK6191951.1"/>
    </source>
</evidence>
<keyword evidence="3" id="KW-0539">Nucleus</keyword>
<feature type="domain" description="Nucleoplasmin core" evidence="5">
    <location>
        <begin position="32"/>
        <end position="138"/>
    </location>
</feature>
<feature type="compositionally biased region" description="Basic residues" evidence="4">
    <location>
        <begin position="233"/>
        <end position="246"/>
    </location>
</feature>
<dbReference type="Gene3D" id="2.60.120.340">
    <property type="entry name" value="Nucleoplasmin core domain"/>
    <property type="match status" value="1"/>
</dbReference>